<dbReference type="InterPro" id="IPR029068">
    <property type="entry name" value="Glyas_Bleomycin-R_OHBP_Dase"/>
</dbReference>
<protein>
    <recommendedName>
        <fullName evidence="3">VOC domain-containing protein</fullName>
    </recommendedName>
</protein>
<evidence type="ECO:0000313" key="1">
    <source>
        <dbReference type="EMBL" id="RSH80580.1"/>
    </source>
</evidence>
<evidence type="ECO:0008006" key="3">
    <source>
        <dbReference type="Google" id="ProtNLM"/>
    </source>
</evidence>
<dbReference type="PANTHER" id="PTHR39175:SF1">
    <property type="entry name" value="FAMILY PROTEIN, PUTATIVE (AFU_ORTHOLOGUE AFUA_3G15060)-RELATED"/>
    <property type="match status" value="1"/>
</dbReference>
<dbReference type="SUPFAM" id="SSF54593">
    <property type="entry name" value="Glyoxalase/Bleomycin resistance protein/Dihydroxybiphenyl dioxygenase"/>
    <property type="match status" value="1"/>
</dbReference>
<dbReference type="OrthoDB" id="3340372at2759"/>
<name>A0A427XP13_9TREE</name>
<dbReference type="GeneID" id="39593705"/>
<proteinExistence type="predicted"/>
<comment type="caution">
    <text evidence="1">The sequence shown here is derived from an EMBL/GenBank/DDBJ whole genome shotgun (WGS) entry which is preliminary data.</text>
</comment>
<dbReference type="PANTHER" id="PTHR39175">
    <property type="entry name" value="FAMILY PROTEIN, PUTATIVE (AFU_ORTHOLOGUE AFUA_3G15060)-RELATED"/>
    <property type="match status" value="1"/>
</dbReference>
<evidence type="ECO:0000313" key="2">
    <source>
        <dbReference type="Proteomes" id="UP000279236"/>
    </source>
</evidence>
<dbReference type="Gene3D" id="3.10.180.10">
    <property type="entry name" value="2,3-Dihydroxybiphenyl 1,2-Dioxygenase, domain 1"/>
    <property type="match status" value="1"/>
</dbReference>
<dbReference type="RefSeq" id="XP_028475527.1">
    <property type="nucleotide sequence ID" value="XM_028624455.1"/>
</dbReference>
<dbReference type="EMBL" id="RSCE01000008">
    <property type="protein sequence ID" value="RSH80580.1"/>
    <property type="molecule type" value="Genomic_DNA"/>
</dbReference>
<keyword evidence="2" id="KW-1185">Reference proteome</keyword>
<accession>A0A427XP13</accession>
<reference evidence="1 2" key="1">
    <citation type="submission" date="2018-11" db="EMBL/GenBank/DDBJ databases">
        <title>Genome sequence of Apiotrichum porosum DSM 27194.</title>
        <authorList>
            <person name="Aliyu H."/>
            <person name="Gorte O."/>
            <person name="Ochsenreither K."/>
        </authorList>
    </citation>
    <scope>NUCLEOTIDE SEQUENCE [LARGE SCALE GENOMIC DNA]</scope>
    <source>
        <strain evidence="1 2">DSM 27194</strain>
    </source>
</reference>
<organism evidence="1 2">
    <name type="scientific">Apiotrichum porosum</name>
    <dbReference type="NCBI Taxonomy" id="105984"/>
    <lineage>
        <taxon>Eukaryota</taxon>
        <taxon>Fungi</taxon>
        <taxon>Dikarya</taxon>
        <taxon>Basidiomycota</taxon>
        <taxon>Agaricomycotina</taxon>
        <taxon>Tremellomycetes</taxon>
        <taxon>Trichosporonales</taxon>
        <taxon>Trichosporonaceae</taxon>
        <taxon>Apiotrichum</taxon>
    </lineage>
</organism>
<dbReference type="Proteomes" id="UP000279236">
    <property type="component" value="Unassembled WGS sequence"/>
</dbReference>
<gene>
    <name evidence="1" type="ORF">EHS24_009162</name>
</gene>
<dbReference type="AlphaFoldDB" id="A0A427XP13"/>
<sequence>MDYTPYAIQHINLSVPEGTLPAAEEFYGNVLGFYNDPVPALQRDVLRWFSVGTTGQQVHISFGPVDTAGRNHPCFSLKTPEALLALQKRIFEHKATGVLGAATDCDAPGAENSGAKGVEYPSRFFARDYAGNRLEFAVSA</sequence>